<name>A0A9X2JVB3_9MICO</name>
<dbReference type="InterPro" id="IPR050834">
    <property type="entry name" value="Glycosyltransf_2"/>
</dbReference>
<dbReference type="SUPFAM" id="SSF53448">
    <property type="entry name" value="Nucleotide-diphospho-sugar transferases"/>
    <property type="match status" value="1"/>
</dbReference>
<dbReference type="PANTHER" id="PTHR43685:SF5">
    <property type="entry name" value="GLYCOSYLTRANSFERASE EPSE-RELATED"/>
    <property type="match status" value="1"/>
</dbReference>
<evidence type="ECO:0000313" key="6">
    <source>
        <dbReference type="Proteomes" id="UP001139493"/>
    </source>
</evidence>
<keyword evidence="6" id="KW-1185">Reference proteome</keyword>
<dbReference type="AlphaFoldDB" id="A0A9X2JVB3"/>
<dbReference type="GO" id="GO:0016757">
    <property type="term" value="F:glycosyltransferase activity"/>
    <property type="evidence" value="ECO:0007669"/>
    <property type="project" value="UniProtKB-KW"/>
</dbReference>
<keyword evidence="3 5" id="KW-0808">Transferase</keyword>
<evidence type="ECO:0000256" key="3">
    <source>
        <dbReference type="ARBA" id="ARBA00022679"/>
    </source>
</evidence>
<sequence>MSAPAAPAAHPGTLDRAVTAWRAWVDRNATGAPGPDRGATGGLVRVLGSWVRSPLRPREVRRAAPAAPHHRPTVSVVVPCYNYGHFLPETVGSLVTQEGVEVEVIVVDDASTDDSLAVAHGLAGRYPQVRVVANEHNAGQVESFNRGWAQSTGELVVRLDADDLLPPGALARAAAVLEQHPEVGLVYGHPQHFDDGTDPRPALGGLTWTVWDGHAWLAERCRTGVSCITSPEVVMRSALLHDVGPLDPELSFTMDVEMWLRLAAVSDVAYVGGADQALHREHAGSLSVNEGSGALLDLRARADAYDRLFANVGDRLPDARDLHDRARAALARDALRYAAAAADRGESPAQYLDLAAESWPKSAAWFATARIAGRAQRAARTGRHPRGAAVRRVVRRARTELTYLRWATSGL</sequence>
<dbReference type="InterPro" id="IPR001173">
    <property type="entry name" value="Glyco_trans_2-like"/>
</dbReference>
<evidence type="ECO:0000313" key="5">
    <source>
        <dbReference type="EMBL" id="MCP2264901.1"/>
    </source>
</evidence>
<dbReference type="RefSeq" id="WP_253835746.1">
    <property type="nucleotide sequence ID" value="NZ_JAMTCS010000006.1"/>
</dbReference>
<evidence type="ECO:0000256" key="2">
    <source>
        <dbReference type="ARBA" id="ARBA00022676"/>
    </source>
</evidence>
<accession>A0A9X2JVB3</accession>
<dbReference type="Gene3D" id="3.90.550.10">
    <property type="entry name" value="Spore Coat Polysaccharide Biosynthesis Protein SpsA, Chain A"/>
    <property type="match status" value="1"/>
</dbReference>
<dbReference type="PANTHER" id="PTHR43685">
    <property type="entry name" value="GLYCOSYLTRANSFERASE"/>
    <property type="match status" value="1"/>
</dbReference>
<organism evidence="5 6">
    <name type="scientific">Promicromonospora thailandica</name>
    <dbReference type="NCBI Taxonomy" id="765201"/>
    <lineage>
        <taxon>Bacteria</taxon>
        <taxon>Bacillati</taxon>
        <taxon>Actinomycetota</taxon>
        <taxon>Actinomycetes</taxon>
        <taxon>Micrococcales</taxon>
        <taxon>Promicromonosporaceae</taxon>
        <taxon>Promicromonospora</taxon>
    </lineage>
</organism>
<protein>
    <submittedName>
        <fullName evidence="5">Glycosyl transferase family 2</fullName>
    </submittedName>
</protein>
<comment type="caution">
    <text evidence="5">The sequence shown here is derived from an EMBL/GenBank/DDBJ whole genome shotgun (WGS) entry which is preliminary data.</text>
</comment>
<evidence type="ECO:0000256" key="1">
    <source>
        <dbReference type="ARBA" id="ARBA00006739"/>
    </source>
</evidence>
<dbReference type="InterPro" id="IPR029044">
    <property type="entry name" value="Nucleotide-diphossugar_trans"/>
</dbReference>
<dbReference type="EMBL" id="JAMTCS010000006">
    <property type="protein sequence ID" value="MCP2264901.1"/>
    <property type="molecule type" value="Genomic_DNA"/>
</dbReference>
<dbReference type="Proteomes" id="UP001139493">
    <property type="component" value="Unassembled WGS sequence"/>
</dbReference>
<comment type="similarity">
    <text evidence="1">Belongs to the glycosyltransferase 2 family.</text>
</comment>
<gene>
    <name evidence="5" type="ORF">APR03_002244</name>
</gene>
<dbReference type="CDD" id="cd00761">
    <property type="entry name" value="Glyco_tranf_GTA_type"/>
    <property type="match status" value="1"/>
</dbReference>
<proteinExistence type="inferred from homology"/>
<reference evidence="5" key="1">
    <citation type="submission" date="2022-06" db="EMBL/GenBank/DDBJ databases">
        <title>Genomic Encyclopedia of Archaeal and Bacterial Type Strains, Phase II (KMG-II): from individual species to whole genera.</title>
        <authorList>
            <person name="Goeker M."/>
        </authorList>
    </citation>
    <scope>NUCLEOTIDE SEQUENCE</scope>
    <source>
        <strain evidence="5">DSM 26652</strain>
    </source>
</reference>
<dbReference type="Pfam" id="PF00535">
    <property type="entry name" value="Glycos_transf_2"/>
    <property type="match status" value="1"/>
</dbReference>
<keyword evidence="2" id="KW-0328">Glycosyltransferase</keyword>
<evidence type="ECO:0000259" key="4">
    <source>
        <dbReference type="Pfam" id="PF00535"/>
    </source>
</evidence>
<feature type="domain" description="Glycosyltransferase 2-like" evidence="4">
    <location>
        <begin position="75"/>
        <end position="203"/>
    </location>
</feature>